<dbReference type="CDD" id="cd18808">
    <property type="entry name" value="SF1_C_Upf1"/>
    <property type="match status" value="1"/>
</dbReference>
<feature type="compositionally biased region" description="Polar residues" evidence="1">
    <location>
        <begin position="2492"/>
        <end position="2510"/>
    </location>
</feature>
<feature type="compositionally biased region" description="Polar residues" evidence="1">
    <location>
        <begin position="1566"/>
        <end position="1576"/>
    </location>
</feature>
<dbReference type="GO" id="GO:0016604">
    <property type="term" value="C:nuclear body"/>
    <property type="evidence" value="ECO:0007669"/>
    <property type="project" value="TreeGrafter"/>
</dbReference>
<feature type="compositionally biased region" description="Basic and acidic residues" evidence="1">
    <location>
        <begin position="2542"/>
        <end position="2552"/>
    </location>
</feature>
<feature type="region of interest" description="Disordered" evidence="1">
    <location>
        <begin position="1340"/>
        <end position="1411"/>
    </location>
</feature>
<dbReference type="InterPro" id="IPR047187">
    <property type="entry name" value="SF1_C_Upf1"/>
</dbReference>
<feature type="region of interest" description="Disordered" evidence="1">
    <location>
        <begin position="732"/>
        <end position="809"/>
    </location>
</feature>
<feature type="domain" description="Helicase Sen1 N-terminal" evidence="2">
    <location>
        <begin position="109"/>
        <end position="377"/>
    </location>
</feature>
<feature type="domain" description="DNA2/NAM7 helicase-like C-terminal" evidence="4">
    <location>
        <begin position="2181"/>
        <end position="2363"/>
    </location>
</feature>
<dbReference type="InterPro" id="IPR041677">
    <property type="entry name" value="DNA2/NAM7_AAA_11"/>
</dbReference>
<feature type="compositionally biased region" description="Polar residues" evidence="1">
    <location>
        <begin position="2556"/>
        <end position="2565"/>
    </location>
</feature>
<feature type="region of interest" description="Disordered" evidence="1">
    <location>
        <begin position="2492"/>
        <end position="2600"/>
    </location>
</feature>
<feature type="domain" description="DNA2/NAM7 helicase helicase" evidence="3">
    <location>
        <begin position="1880"/>
        <end position="2154"/>
    </location>
</feature>
<dbReference type="InterPro" id="IPR016024">
    <property type="entry name" value="ARM-type_fold"/>
</dbReference>
<feature type="compositionally biased region" description="Low complexity" evidence="1">
    <location>
        <begin position="757"/>
        <end position="778"/>
    </location>
</feature>
<dbReference type="InterPro" id="IPR027417">
    <property type="entry name" value="P-loop_NTPase"/>
</dbReference>
<feature type="compositionally biased region" description="Polar residues" evidence="1">
    <location>
        <begin position="1017"/>
        <end position="1084"/>
    </location>
</feature>
<evidence type="ECO:0000259" key="2">
    <source>
        <dbReference type="Pfam" id="PF12726"/>
    </source>
</evidence>
<dbReference type="SUPFAM" id="SSF48371">
    <property type="entry name" value="ARM repeat"/>
    <property type="match status" value="1"/>
</dbReference>
<dbReference type="OrthoDB" id="6513042at2759"/>
<feature type="compositionally biased region" description="Pro residues" evidence="1">
    <location>
        <begin position="1471"/>
        <end position="1558"/>
    </location>
</feature>
<feature type="compositionally biased region" description="Basic residues" evidence="1">
    <location>
        <begin position="745"/>
        <end position="756"/>
    </location>
</feature>
<dbReference type="SUPFAM" id="SSF52540">
    <property type="entry name" value="P-loop containing nucleoside triphosphate hydrolases"/>
    <property type="match status" value="1"/>
</dbReference>
<evidence type="ECO:0000313" key="5">
    <source>
        <dbReference type="EnsemblMetazoa" id="Aqu2.1.29372_001"/>
    </source>
</evidence>
<dbReference type="EnsemblMetazoa" id="Aqu2.1.29372_001">
    <property type="protein sequence ID" value="Aqu2.1.29372_001"/>
    <property type="gene ID" value="Aqu2.1.29372"/>
</dbReference>
<feature type="region of interest" description="Disordered" evidence="1">
    <location>
        <begin position="1017"/>
        <end position="1102"/>
    </location>
</feature>
<feature type="compositionally biased region" description="Acidic residues" evidence="1">
    <location>
        <begin position="563"/>
        <end position="575"/>
    </location>
</feature>
<feature type="compositionally biased region" description="Basic and acidic residues" evidence="1">
    <location>
        <begin position="832"/>
        <end position="848"/>
    </location>
</feature>
<dbReference type="PRINTS" id="PR01217">
    <property type="entry name" value="PRICHEXTENSN"/>
</dbReference>
<dbReference type="STRING" id="400682.A0A1X7UPN3"/>
<feature type="compositionally biased region" description="Polar residues" evidence="1">
    <location>
        <begin position="685"/>
        <end position="697"/>
    </location>
</feature>
<feature type="compositionally biased region" description="Polar residues" evidence="1">
    <location>
        <begin position="644"/>
        <end position="658"/>
    </location>
</feature>
<dbReference type="InterPro" id="IPR041679">
    <property type="entry name" value="DNA2/NAM7-like_C"/>
</dbReference>
<feature type="compositionally biased region" description="Low complexity" evidence="1">
    <location>
        <begin position="981"/>
        <end position="990"/>
    </location>
</feature>
<feature type="region of interest" description="Disordered" evidence="1">
    <location>
        <begin position="616"/>
        <end position="697"/>
    </location>
</feature>
<feature type="compositionally biased region" description="Low complexity" evidence="1">
    <location>
        <begin position="1340"/>
        <end position="1349"/>
    </location>
</feature>
<dbReference type="GO" id="GO:0001147">
    <property type="term" value="F:transcription termination site sequence-specific DNA binding"/>
    <property type="evidence" value="ECO:0007669"/>
    <property type="project" value="TreeGrafter"/>
</dbReference>
<proteinExistence type="predicted"/>
<feature type="compositionally biased region" description="Polar residues" evidence="1">
    <location>
        <begin position="1587"/>
        <end position="1600"/>
    </location>
</feature>
<evidence type="ECO:0000259" key="4">
    <source>
        <dbReference type="Pfam" id="PF13087"/>
    </source>
</evidence>
<sequence length="2651" mass="291123">MAMNPSISHSKLSCLWCSRTAFMKCHLEEYIDYKPDAQFNIKSFGQPPSWLKPADSDLLTCLDCVMTYHKLVSARNHVLNIQAPYERTKLRIIEHFETCLDLPDLSFDHCKVSVTEVLMYPRLLLNEKVSELFIEILLKLGESAVIDKKLPGVYLLLVHPEKLVRDWAETCVGKLGSIDYESYDDIIEVIGWIMTVAIYNLFDDPPSSAGVAAWMLTEPVCLPHYLVVYESRGDFWNGLYALTSVIDSSCIKRLCNDSHYAEFVNIVLGLFEEDSSVFFPALKIVSLLLQKLGSQFWKLCSTLPKDVMTMILSHNSFYRELQAWVKVERKGEGVDETEESSPHSVILSWVVPLTHTLIDYGNQMEPVISSLLEFLSTIAAISLQLKPVFKQSLLLGYLPPPKVTLSPQNLKSFVSIKDMSNESMYLLVVLVELLYDEGHYKVLVKNISKWLPLINSIYNTVVTLDNNSDDATFVPTCISSVKNLIRSFFSNSIGRACASYDAVLFYSQSDGCTASDSSSRKDTLTIKTLCEDIVKILEEMAKLHVHEIGIEEGGAVSSTTSGLEDEGNVSDDNVPDEASQALENEENDSFQTGPLHESDTEQGQIVADIEDDAEKEPLCSTGDFKSQEEQQKEELHKEEDELGSSISSDHTATDTSAASEPPILHDEESSSCISEQQDNKPKISLESSTNKYEGNSSGCEDVIIVAVEPPKSSCSSSTSDSLPSFYDMLHTKEKLSHPISNGEKGKKKFRKRKRSRSSSASHSSTTADSDSETNSTRIPPKKRLSPKRRSRKSTPPTKYSPVTSGCSSSAINLSPLISVKTNLLSSPSISEIEEKNSEIEEKSSHDEIESTSTSTIMSPSIIHGSLSLQVDDCSDSSSDDDNVMMLAESSKCPPEFAAAKPMDFDSETTLSRDTDESLDSTLHVPHDNNTSIPACNISGNPAPIHCLSLKLNKRKQHQYTEIGNPLKRRRLVDESCFMDSSSTETLSATEEPPDTGLLANTKDSELTNSITINSNKVSSLTESGGHTATGPVSPSDASNTLNVSTVAEGDTANTPLPTSDANSKASEGLSPMQTDSVAATSKSITNRKESVDPLQSPLPPPLPFSPSPCIPLKVCSSLRSSITQIDDLQLLSLDSLSPLVYNELHLMPTCIGSSHKNLCTKQYKRVGPCRVKVAKCNPSSVEVDSVEAYEKYDTECREFLRAQVLDYAPPLQEEQNAREETGEIAQSNRVERICHSDDSDNDEFAADGRNTNFDIFSNSQINYERETFVFEEEEEERECVLPLLAETSGSEENLCLALSPDESEDDIFRNSQVVVGEEEIILEEGGEARSVSLSLACGSTQSSSSISSSSKKDANSDNPEASCAISSACNSGERPLVPSNISSSPSSNVYNPVLDPRNKGVTRSAPFSGSSLPLTVTTVSSHLSSPLSPLLSSSSISLSPGSPLSPSPFPFVHVPPPPPLLFPSPSSLPPVPALPISPPHPPHLLPFPSPPPLTPSLTPPPSSIPPPPLSLTPPPPPPPSLPPPLTPPPPPSLTPPPPSLLPPPPPLTLLPSVPPPTVPTKVKLSTKAQCTSSSNDCPPLSPVPSFESVSNSPTYPTQQAPPFRPNPNKGKATSGGSFERPRSVSIDTTPKKKHSASELNSSFLAWPPHIFHSPGLDSNGCPIRPLLQECVEAVPVPDVFSSYDDYVSIMKPLLLMEICDNVYDAIRSKHCSPYLKAVVIDCKQYPSEPSSCLYTMSCRVSVPKAQINNWLSEEYLVLFEAAGDTGDGSEVEAANTMDLEQEQKFGLVVNVFTRNEPSPSESKKIEICVQFCSVVAPDIKCINLRFVTYLSTFIRKWYGLINLHRNQVVRDLMNPRGGPYFCSKTNEEPNGDYDSNGTTYNAQQSLAISSAVSMVKDAFSIPRVLMVSGLPGTGKTHTVIGMVDAILKELKPNKSFPSAVPGSSSSQRKPHLFVCAHSAPAIDEIILRLKDLKLISNERSRSCYSLVYFGYSSHTNINKEFTLDELVKQEKGASSLSKAEQKDCDRIKSKLSDVDKDINIMKHKKENERAGNDALKKLEKLRKGLVEEMNKLMSKNKGSTCNNDELRRNLLLNADIVCCTLNSAGRKLLRNLFSAKNQLHFSCIIIDDASRCSELETLIPLEYGCNKIILLGDPGFLSTPRTTPISPDQQIMRTTEKFRIGQSLFQRLLHCFSRNKGPSVVRSLEVQYRMSPSLCHFPSQHFYRGRLRSDTSLTETYAQSKRSLKPFLFFNTTAPSSNANYSLLKKLVHALLESGVLPRKLGIINYDKRRTAKLKEWLSNDFGRTFELGTVDTFEGKDKDFIILYMCDNGIDASNDLGILNDVCCMITALTRAKKGCYIIGNESYLKLNKDWEAMLQYASNTLAIVNCTDPEQYSEYVKSILSSPSSSPSTESSITNAPPPTSTCITATCVATVVSSAVDPRLNKKATASSTESLTNVAATCSASLPFYKSTPEPTYSVASRDGITCQSETNTLVSIRDSPSATSITNSKPLRRSTFSSVESELELSSESSSGEEEEEEDERGSRDFDHERLPSWPDSQQVSSERPQLVNYHDIDLNKNFPPPPPAYKDVTTTKRKSRVAHAPTDEIKLVRDVFANTDTKRNDGITKSTCKSRLPPKKRNLRQTLAKKILS</sequence>
<evidence type="ECO:0008006" key="6">
    <source>
        <dbReference type="Google" id="ProtNLM"/>
    </source>
</evidence>
<feature type="compositionally biased region" description="Acidic residues" evidence="1">
    <location>
        <begin position="2522"/>
        <end position="2541"/>
    </location>
</feature>
<dbReference type="Pfam" id="PF13087">
    <property type="entry name" value="AAA_12"/>
    <property type="match status" value="1"/>
</dbReference>
<dbReference type="Pfam" id="PF12726">
    <property type="entry name" value="SEN1_N"/>
    <property type="match status" value="1"/>
</dbReference>
<feature type="region of interest" description="Disordered" evidence="1">
    <location>
        <begin position="981"/>
        <end position="1003"/>
    </location>
</feature>
<accession>A0A1X7UPN3</accession>
<dbReference type="Pfam" id="PF13086">
    <property type="entry name" value="AAA_11"/>
    <property type="match status" value="1"/>
</dbReference>
<dbReference type="InParanoid" id="A0A1X7UPN3"/>
<protein>
    <recommendedName>
        <fullName evidence="6">DNA2/NAM7 helicase helicase domain-containing protein</fullName>
    </recommendedName>
</protein>
<dbReference type="GO" id="GO:0004386">
    <property type="term" value="F:helicase activity"/>
    <property type="evidence" value="ECO:0007669"/>
    <property type="project" value="InterPro"/>
</dbReference>
<name>A0A1X7UPN3_AMPQE</name>
<feature type="region of interest" description="Disordered" evidence="1">
    <location>
        <begin position="1471"/>
        <end position="1632"/>
    </location>
</feature>
<feature type="compositionally biased region" description="Polar residues" evidence="1">
    <location>
        <begin position="800"/>
        <end position="809"/>
    </location>
</feature>
<evidence type="ECO:0000256" key="1">
    <source>
        <dbReference type="SAM" id="MobiDB-lite"/>
    </source>
</evidence>
<dbReference type="InterPro" id="IPR024481">
    <property type="entry name" value="Helicase_Sen1_N"/>
</dbReference>
<dbReference type="PANTHER" id="PTHR10887">
    <property type="entry name" value="DNA2/NAM7 HELICASE FAMILY"/>
    <property type="match status" value="1"/>
</dbReference>
<dbReference type="PANTHER" id="PTHR10887:SF495">
    <property type="entry name" value="HELICASE SENATAXIN ISOFORM X1-RELATED"/>
    <property type="match status" value="1"/>
</dbReference>
<feature type="region of interest" description="Disordered" evidence="1">
    <location>
        <begin position="822"/>
        <end position="860"/>
    </location>
</feature>
<dbReference type="Gene3D" id="3.40.50.300">
    <property type="entry name" value="P-loop containing nucleotide triphosphate hydrolases"/>
    <property type="match status" value="2"/>
</dbReference>
<feature type="compositionally biased region" description="Low complexity" evidence="1">
    <location>
        <begin position="1377"/>
        <end position="1393"/>
    </location>
</feature>
<evidence type="ECO:0000259" key="3">
    <source>
        <dbReference type="Pfam" id="PF13086"/>
    </source>
</evidence>
<feature type="region of interest" description="Disordered" evidence="1">
    <location>
        <begin position="555"/>
        <end position="601"/>
    </location>
</feature>
<feature type="compositionally biased region" description="Basic residues" evidence="1">
    <location>
        <begin position="779"/>
        <end position="792"/>
    </location>
</feature>
<reference evidence="5" key="1">
    <citation type="submission" date="2017-05" db="UniProtKB">
        <authorList>
            <consortium name="EnsemblMetazoa"/>
        </authorList>
    </citation>
    <scope>IDENTIFICATION</scope>
</reference>
<organism evidence="5">
    <name type="scientific">Amphimedon queenslandica</name>
    <name type="common">Sponge</name>
    <dbReference type="NCBI Taxonomy" id="400682"/>
    <lineage>
        <taxon>Eukaryota</taxon>
        <taxon>Metazoa</taxon>
        <taxon>Porifera</taxon>
        <taxon>Demospongiae</taxon>
        <taxon>Heteroscleromorpha</taxon>
        <taxon>Haplosclerida</taxon>
        <taxon>Niphatidae</taxon>
        <taxon>Amphimedon</taxon>
    </lineage>
</organism>
<feature type="compositionally biased region" description="Polar residues" evidence="1">
    <location>
        <begin position="1356"/>
        <end position="1370"/>
    </location>
</feature>
<dbReference type="InterPro" id="IPR045055">
    <property type="entry name" value="DNA2/NAM7-like"/>
</dbReference>
<dbReference type="GO" id="GO:0006369">
    <property type="term" value="P:termination of RNA polymerase II transcription"/>
    <property type="evidence" value="ECO:0007669"/>
    <property type="project" value="TreeGrafter"/>
</dbReference>
<feature type="compositionally biased region" description="Low complexity" evidence="1">
    <location>
        <begin position="850"/>
        <end position="860"/>
    </location>
</feature>
<dbReference type="eggNOG" id="KOG1801">
    <property type="taxonomic scope" value="Eukaryota"/>
</dbReference>
<feature type="compositionally biased region" description="Basic and acidic residues" evidence="1">
    <location>
        <begin position="625"/>
        <end position="639"/>
    </location>
</feature>